<evidence type="ECO:0000256" key="4">
    <source>
        <dbReference type="SAM" id="MobiDB-lite"/>
    </source>
</evidence>
<dbReference type="EMBL" id="JAAMPC010000001">
    <property type="protein sequence ID" value="KAG2332356.1"/>
    <property type="molecule type" value="Genomic_DNA"/>
</dbReference>
<reference evidence="5 6" key="1">
    <citation type="submission" date="2020-02" db="EMBL/GenBank/DDBJ databases">
        <authorList>
            <person name="Ma Q."/>
            <person name="Huang Y."/>
            <person name="Song X."/>
            <person name="Pei D."/>
        </authorList>
    </citation>
    <scope>NUCLEOTIDE SEQUENCE [LARGE SCALE GENOMIC DNA]</scope>
    <source>
        <strain evidence="5">Sxm20200214</strain>
        <tissue evidence="5">Leaf</tissue>
    </source>
</reference>
<feature type="coiled-coil region" evidence="3">
    <location>
        <begin position="321"/>
        <end position="351"/>
    </location>
</feature>
<evidence type="ECO:0000256" key="2">
    <source>
        <dbReference type="ARBA" id="ARBA00023054"/>
    </source>
</evidence>
<organism evidence="5 6">
    <name type="scientific">Brassica carinata</name>
    <name type="common">Ethiopian mustard</name>
    <name type="synonym">Abyssinian cabbage</name>
    <dbReference type="NCBI Taxonomy" id="52824"/>
    <lineage>
        <taxon>Eukaryota</taxon>
        <taxon>Viridiplantae</taxon>
        <taxon>Streptophyta</taxon>
        <taxon>Embryophyta</taxon>
        <taxon>Tracheophyta</taxon>
        <taxon>Spermatophyta</taxon>
        <taxon>Magnoliopsida</taxon>
        <taxon>eudicotyledons</taxon>
        <taxon>Gunneridae</taxon>
        <taxon>Pentapetalae</taxon>
        <taxon>rosids</taxon>
        <taxon>malvids</taxon>
        <taxon>Brassicales</taxon>
        <taxon>Brassicaceae</taxon>
        <taxon>Brassiceae</taxon>
        <taxon>Brassica</taxon>
    </lineage>
</organism>
<dbReference type="Pfam" id="PF05701">
    <property type="entry name" value="WEMBL"/>
    <property type="match status" value="1"/>
</dbReference>
<dbReference type="GO" id="GO:0009904">
    <property type="term" value="P:chloroplast accumulation movement"/>
    <property type="evidence" value="ECO:0007669"/>
    <property type="project" value="TreeGrafter"/>
</dbReference>
<dbReference type="GO" id="GO:0005829">
    <property type="term" value="C:cytosol"/>
    <property type="evidence" value="ECO:0007669"/>
    <property type="project" value="TreeGrafter"/>
</dbReference>
<comment type="caution">
    <text evidence="5">The sequence shown here is derived from an EMBL/GenBank/DDBJ whole genome shotgun (WGS) entry which is preliminary data.</text>
</comment>
<evidence type="ECO:0000256" key="3">
    <source>
        <dbReference type="SAM" id="Coils"/>
    </source>
</evidence>
<sequence length="480" mass="54633">MAAEEHQSCVHDVNNQTKPESFDPAGVSHALGIRKVSSRAEIDTSPPFGSVQEAVTWFGGRGYWVPFKLQDNGVGEFNIKRMEEHAAELEKDLIVKELETLDVLEALGSTKRIVEDLKRQLHQESLRSDIKEMNNEHCNHNPMSSPDLILMELKQAKINLGKTMDDLVMIQSSVESLNKKMKEEKEFLDKTRKKLTYGFGGAVSLAEELSRVRVKPHVPDETEQVKKVAETDLNQQNKNYLRTAEMRLVAARKMEEAARAAEALAMAEITMLSSSSLSNGESEDDDSEFCFPEPPRSPLTPRGLRNDNDFSTNHNSRSGIMKKLEEATQGVKQSKQDLEAALNRVEIANVKQLAAQNAFRGWTKHSPMTQTRRSFFRHLNKQQHEPVLKSNVSMRDVLRRKQVPKEDAVVSERQSVEGQRWNVNLSQMLKELKHDIKSSSARGEKEEVHEEKRFVTQRRKFGFIHITLPMQKQSKKKPSV</sequence>
<dbReference type="OrthoDB" id="649232at2759"/>
<evidence type="ECO:0000256" key="1">
    <source>
        <dbReference type="ARBA" id="ARBA00005485"/>
    </source>
</evidence>
<keyword evidence="6" id="KW-1185">Reference proteome</keyword>
<evidence type="ECO:0008006" key="7">
    <source>
        <dbReference type="Google" id="ProtNLM"/>
    </source>
</evidence>
<keyword evidence="2 3" id="KW-0175">Coiled coil</keyword>
<name>A0A8X7WLB0_BRACI</name>
<dbReference type="AlphaFoldDB" id="A0A8X7WLB0"/>
<dbReference type="GO" id="GO:0009903">
    <property type="term" value="P:chloroplast avoidance movement"/>
    <property type="evidence" value="ECO:0007669"/>
    <property type="project" value="TreeGrafter"/>
</dbReference>
<evidence type="ECO:0000313" key="5">
    <source>
        <dbReference type="EMBL" id="KAG2332356.1"/>
    </source>
</evidence>
<feature type="region of interest" description="Disordered" evidence="4">
    <location>
        <begin position="1"/>
        <end position="23"/>
    </location>
</feature>
<gene>
    <name evidence="5" type="ORF">Bca52824_003536</name>
</gene>
<comment type="similarity">
    <text evidence="1">Belongs to the WEB family.</text>
</comment>
<dbReference type="PANTHER" id="PTHR32054">
    <property type="entry name" value="HEAVY CHAIN, PUTATIVE, EXPRESSED-RELATED-RELATED"/>
    <property type="match status" value="1"/>
</dbReference>
<proteinExistence type="inferred from homology"/>
<dbReference type="PANTHER" id="PTHR32054:SF48">
    <property type="entry name" value="WEB FAMILY PROTEIN"/>
    <property type="match status" value="1"/>
</dbReference>
<protein>
    <recommendedName>
        <fullName evidence="7">WEB family protein</fullName>
    </recommendedName>
</protein>
<dbReference type="Proteomes" id="UP000886595">
    <property type="component" value="Unassembled WGS sequence"/>
</dbReference>
<evidence type="ECO:0000313" key="6">
    <source>
        <dbReference type="Proteomes" id="UP000886595"/>
    </source>
</evidence>
<accession>A0A8X7WLB0</accession>
<dbReference type="InterPro" id="IPR008545">
    <property type="entry name" value="Web"/>
</dbReference>
<feature type="region of interest" description="Disordered" evidence="4">
    <location>
        <begin position="275"/>
        <end position="316"/>
    </location>
</feature>